<keyword evidence="2" id="KW-1185">Reference proteome</keyword>
<sequence>MARRTGEETRALLLRVGIEMLFERGAAAGVQHIRLQDVLRRAGLTTGAAYRLWTDQTEYQRDLAVAMIDLRYSDPIANASAAVAPLIARQAPIDEVIRVAAETHAIDAEQKQDVSNGRDTQAFLLALALRAAGGTAPELREASRRRHEDSIAGFDVFYQRLMDAYGWRMKTPYRIRDFTEAMAALGEGFAIRALQGIAHPRLDLEPGHEGPDGRWSLFGIAVRGLVHEFMTPVR</sequence>
<comment type="caution">
    <text evidence="1">The sequence shown here is derived from an EMBL/GenBank/DDBJ whole genome shotgun (WGS) entry which is preliminary data.</text>
</comment>
<accession>A0A939QJ09</accession>
<protein>
    <recommendedName>
        <fullName evidence="3">HTH tetR-type domain-containing protein</fullName>
    </recommendedName>
</protein>
<dbReference type="AlphaFoldDB" id="A0A939QJ09"/>
<name>A0A939QJ09_9MICO</name>
<dbReference type="Gene3D" id="1.10.357.10">
    <property type="entry name" value="Tetracycline Repressor, domain 2"/>
    <property type="match status" value="1"/>
</dbReference>
<dbReference type="RefSeq" id="WP_208501582.1">
    <property type="nucleotide sequence ID" value="NZ_JAGFOA010000002.1"/>
</dbReference>
<gene>
    <name evidence="1" type="ORF">J5V96_05710</name>
</gene>
<evidence type="ECO:0000313" key="2">
    <source>
        <dbReference type="Proteomes" id="UP000680132"/>
    </source>
</evidence>
<proteinExistence type="predicted"/>
<evidence type="ECO:0000313" key="1">
    <source>
        <dbReference type="EMBL" id="MBO3663005.1"/>
    </source>
</evidence>
<reference evidence="1" key="1">
    <citation type="submission" date="2021-03" db="EMBL/GenBank/DDBJ databases">
        <title>Microbacterium sp. nov., a novel actinobacterium isolated from cow dung.</title>
        <authorList>
            <person name="Zhang L."/>
        </authorList>
    </citation>
    <scope>NUCLEOTIDE SEQUENCE</scope>
    <source>
        <strain evidence="1">NEAU-LLB</strain>
    </source>
</reference>
<evidence type="ECO:0008006" key="3">
    <source>
        <dbReference type="Google" id="ProtNLM"/>
    </source>
</evidence>
<organism evidence="1 2">
    <name type="scientific">Microbacterium stercoris</name>
    <dbReference type="NCBI Taxonomy" id="2820289"/>
    <lineage>
        <taxon>Bacteria</taxon>
        <taxon>Bacillati</taxon>
        <taxon>Actinomycetota</taxon>
        <taxon>Actinomycetes</taxon>
        <taxon>Micrococcales</taxon>
        <taxon>Microbacteriaceae</taxon>
        <taxon>Microbacterium</taxon>
    </lineage>
</organism>
<dbReference type="Proteomes" id="UP000680132">
    <property type="component" value="Unassembled WGS sequence"/>
</dbReference>
<dbReference type="SUPFAM" id="SSF46689">
    <property type="entry name" value="Homeodomain-like"/>
    <property type="match status" value="1"/>
</dbReference>
<dbReference type="EMBL" id="JAGFOA010000002">
    <property type="protein sequence ID" value="MBO3663005.1"/>
    <property type="molecule type" value="Genomic_DNA"/>
</dbReference>
<dbReference type="InterPro" id="IPR009057">
    <property type="entry name" value="Homeodomain-like_sf"/>
</dbReference>